<dbReference type="PANTHER" id="PTHR37984">
    <property type="entry name" value="PROTEIN CBG26694"/>
    <property type="match status" value="1"/>
</dbReference>
<feature type="compositionally biased region" description="Basic and acidic residues" evidence="1">
    <location>
        <begin position="753"/>
        <end position="777"/>
    </location>
</feature>
<dbReference type="Gene3D" id="1.10.340.70">
    <property type="match status" value="1"/>
</dbReference>
<dbReference type="EMBL" id="BFEA01000241">
    <property type="protein sequence ID" value="GBG76248.1"/>
    <property type="molecule type" value="Genomic_DNA"/>
</dbReference>
<evidence type="ECO:0000313" key="3">
    <source>
        <dbReference type="EMBL" id="GBG76248.1"/>
    </source>
</evidence>
<feature type="region of interest" description="Disordered" evidence="1">
    <location>
        <begin position="818"/>
        <end position="875"/>
    </location>
</feature>
<evidence type="ECO:0000313" key="4">
    <source>
        <dbReference type="Proteomes" id="UP000265515"/>
    </source>
</evidence>
<feature type="compositionally biased region" description="Basic residues" evidence="1">
    <location>
        <begin position="778"/>
        <end position="787"/>
    </location>
</feature>
<name>A0A388L1W3_CHABU</name>
<reference evidence="3 4" key="1">
    <citation type="journal article" date="2018" name="Cell">
        <title>The Chara Genome: Secondary Complexity and Implications for Plant Terrestrialization.</title>
        <authorList>
            <person name="Nishiyama T."/>
            <person name="Sakayama H."/>
            <person name="Vries J.D."/>
            <person name="Buschmann H."/>
            <person name="Saint-Marcoux D."/>
            <person name="Ullrich K.K."/>
            <person name="Haas F.B."/>
            <person name="Vanderstraeten L."/>
            <person name="Becker D."/>
            <person name="Lang D."/>
            <person name="Vosolsobe S."/>
            <person name="Rombauts S."/>
            <person name="Wilhelmsson P.K.I."/>
            <person name="Janitza P."/>
            <person name="Kern R."/>
            <person name="Heyl A."/>
            <person name="Rumpler F."/>
            <person name="Villalobos L.I.A.C."/>
            <person name="Clay J.M."/>
            <person name="Skokan R."/>
            <person name="Toyoda A."/>
            <person name="Suzuki Y."/>
            <person name="Kagoshima H."/>
            <person name="Schijlen E."/>
            <person name="Tajeshwar N."/>
            <person name="Catarino B."/>
            <person name="Hetherington A.J."/>
            <person name="Saltykova A."/>
            <person name="Bonnot C."/>
            <person name="Breuninger H."/>
            <person name="Symeonidi A."/>
            <person name="Radhakrishnan G.V."/>
            <person name="Van Nieuwerburgh F."/>
            <person name="Deforce D."/>
            <person name="Chang C."/>
            <person name="Karol K.G."/>
            <person name="Hedrich R."/>
            <person name="Ulvskov P."/>
            <person name="Glockner G."/>
            <person name="Delwiche C.F."/>
            <person name="Petrasek J."/>
            <person name="Van de Peer Y."/>
            <person name="Friml J."/>
            <person name="Beilby M."/>
            <person name="Dolan L."/>
            <person name="Kohara Y."/>
            <person name="Sugano S."/>
            <person name="Fujiyama A."/>
            <person name="Delaux P.-M."/>
            <person name="Quint M."/>
            <person name="TheiBen G."/>
            <person name="Hagemann M."/>
            <person name="Harholt J."/>
            <person name="Dunand C."/>
            <person name="Zachgo S."/>
            <person name="Langdale J."/>
            <person name="Maumus F."/>
            <person name="Straeten D.V.D."/>
            <person name="Gould S.B."/>
            <person name="Rensing S.A."/>
        </authorList>
    </citation>
    <scope>NUCLEOTIDE SEQUENCE [LARGE SCALE GENOMIC DNA]</scope>
    <source>
        <strain evidence="3 4">S276</strain>
    </source>
</reference>
<feature type="compositionally biased region" description="Basic and acidic residues" evidence="1">
    <location>
        <begin position="938"/>
        <end position="948"/>
    </location>
</feature>
<dbReference type="Proteomes" id="UP000265515">
    <property type="component" value="Unassembled WGS sequence"/>
</dbReference>
<dbReference type="InterPro" id="IPR041588">
    <property type="entry name" value="Integrase_H2C2"/>
</dbReference>
<sequence>MYKCCILTGNLLSKNEMAGDELNQVDDVGVMWGQLVALLDGLVVTRFNIPKVPIFHFKGDKVSEWLELLEQITDEMTEEEKFRRISKYVWWEMRPEVRRIATEAAGNWGNFKAEMQRRYQLGDDLLTTEDLERLERSDFTTFKRETLAVFHYLRVFRNYLFGRRFVLRVDPTTLADSLKNYAPSDPTIARWLTYVWMFDFELERIPGNKNRADELSRINWDKSGDGANEDIPPVDAFLDEEEDVKLHINAHAVGVSGVIVQGQSAFLTPAGYVKRADIVLKDFMEEDPWGGKEVEWMAKLALTETFQLREDPLAIESGAYSLNTHAKFVVDVSFLVNSIVQVHEDGEGSRDPVRDMEEDEFEEGEVTEVFRADEYEGVYSELGLLLSCEIRERETTKKVLEMRPCFLVRDGHLFIKNEVGNLRRVICGRNRQIDVIVALHDGPADGHRAFALTYAKARELYYWEGMSEMIHKYCESCIPCQIRASTMYKEPLHPRIVRDAQVVVHLDLLAMPQRVGGYNYIFDARDNLTGFVDGRAIRSKTGKTLVLCISEYFLRVGFSKLAIIWRGGRMVGQEDERLATSLILDPFRYGGGHVFPFLDGLVRQVWILQLDFAQMTERVRGTGSYEERVAQIVRESLDWRQFARRMLRLQPQPIDRQGRPIRFDGANLDEFLEVFVIFGDGQRWAEAQRVRQVRHWVVPDLRHEVSTMSHMVQAWAELIATLRGAFTTDRRRRLRREVGDYIPELRVRQRAQLERDEVDEGRSRERRRESGQPEIPRRPRTGRRRGRQDRGDDLEERDQVLTSDVGKVLPTYDLGVETLPIGSQRQDDSSIPEIGTSPLPETCPTKVGISGCDPRDAPDVDEGAQPMIGQDGEEATPRLVLTIASARPTETDTMEGVVPNTASERPYRWRDTRDMALDLPQRELPLMIGSATIVPMQEHEGPQPEWPRETTPMHGELGHDGQRVQSRSEPATAASMRGHIEVGAEHTQDASPTHEEESLPESRGPIGHEPVKRDAWLAERMGQMPSLHFPGWLAFERLGLAARPHLPVDQTTGGLRVLYDDLTLQRTYIGSGLVAARQATEQVRDYTGRVAIRSFELSCGRQMKHDVLREEVSDLCTFVEGREVQTLEEAEAVLGIQEREASDWRAQVQRVLREYEPPADATNRDRLERRVVLETVRSSADATNRDRLERRVVLETVRSSQLESQVSTLVRLRRETEEQTQRLFFEDAATAGWQEEVRMRRRTGEEPMPEGERTQVEEGLQARLLSNASVRELVGVMEHVRRLT</sequence>
<dbReference type="InterPro" id="IPR050951">
    <property type="entry name" value="Retrovirus_Pol_polyprotein"/>
</dbReference>
<dbReference type="Pfam" id="PF17921">
    <property type="entry name" value="Integrase_H2C2"/>
    <property type="match status" value="1"/>
</dbReference>
<evidence type="ECO:0000259" key="2">
    <source>
        <dbReference type="Pfam" id="PF17921"/>
    </source>
</evidence>
<dbReference type="PANTHER" id="PTHR37984:SF5">
    <property type="entry name" value="PROTEIN NYNRIN-LIKE"/>
    <property type="match status" value="1"/>
</dbReference>
<feature type="region of interest" description="Disordered" evidence="1">
    <location>
        <begin position="753"/>
        <end position="802"/>
    </location>
</feature>
<keyword evidence="4" id="KW-1185">Reference proteome</keyword>
<accession>A0A388L1W3</accession>
<feature type="compositionally biased region" description="Basic and acidic residues" evidence="1">
    <location>
        <begin position="978"/>
        <end position="997"/>
    </location>
</feature>
<evidence type="ECO:0000256" key="1">
    <source>
        <dbReference type="SAM" id="MobiDB-lite"/>
    </source>
</evidence>
<dbReference type="OrthoDB" id="425619at2759"/>
<organism evidence="3 4">
    <name type="scientific">Chara braunii</name>
    <name type="common">Braun's stonewort</name>
    <dbReference type="NCBI Taxonomy" id="69332"/>
    <lineage>
        <taxon>Eukaryota</taxon>
        <taxon>Viridiplantae</taxon>
        <taxon>Streptophyta</taxon>
        <taxon>Charophyceae</taxon>
        <taxon>Charales</taxon>
        <taxon>Characeae</taxon>
        <taxon>Chara</taxon>
    </lineage>
</organism>
<protein>
    <recommendedName>
        <fullName evidence="2">Integrase zinc-binding domain-containing protein</fullName>
    </recommendedName>
</protein>
<feature type="region of interest" description="Disordered" evidence="1">
    <location>
        <begin position="938"/>
        <end position="1009"/>
    </location>
</feature>
<feature type="domain" description="Integrase zinc-binding" evidence="2">
    <location>
        <begin position="432"/>
        <end position="484"/>
    </location>
</feature>
<proteinExistence type="predicted"/>
<comment type="caution">
    <text evidence="3">The sequence shown here is derived from an EMBL/GenBank/DDBJ whole genome shotgun (WGS) entry which is preliminary data.</text>
</comment>
<gene>
    <name evidence="3" type="ORF">CBR_g21996</name>
</gene>
<dbReference type="Gramene" id="GBG76248">
    <property type="protein sequence ID" value="GBG76248"/>
    <property type="gene ID" value="CBR_g21996"/>
</dbReference>